<dbReference type="EMBL" id="JAJEQR010000046">
    <property type="protein sequence ID" value="MCC2231988.1"/>
    <property type="molecule type" value="Genomic_DNA"/>
</dbReference>
<dbReference type="PROSITE" id="PS00197">
    <property type="entry name" value="2FE2S_FER_1"/>
    <property type="match status" value="1"/>
</dbReference>
<sequence>MRLSEHPILDFDRGERITFYYNGQEIEGYTEETIAAALHAAGIRRLGHSHELGRPRGLFCAIGNCSSCFMTVDGEPNVRVCVTKVQAGMRVEEQEGKGVIRND</sequence>
<accession>A0AAE3EC55</accession>
<gene>
    <name evidence="3" type="ORF">LKD81_13440</name>
</gene>
<proteinExistence type="predicted"/>
<dbReference type="GO" id="GO:0016491">
    <property type="term" value="F:oxidoreductase activity"/>
    <property type="evidence" value="ECO:0007669"/>
    <property type="project" value="UniProtKB-KW"/>
</dbReference>
<dbReference type="InterPro" id="IPR006058">
    <property type="entry name" value="2Fe2S_fd_BS"/>
</dbReference>
<feature type="domain" description="2Fe-2S ferredoxin-type" evidence="2">
    <location>
        <begin position="15"/>
        <end position="97"/>
    </location>
</feature>
<keyword evidence="1" id="KW-0560">Oxidoreductase</keyword>
<evidence type="ECO:0000313" key="3">
    <source>
        <dbReference type="EMBL" id="MCC2231988.1"/>
    </source>
</evidence>
<evidence type="ECO:0000259" key="2">
    <source>
        <dbReference type="PROSITE" id="PS51085"/>
    </source>
</evidence>
<dbReference type="Pfam" id="PF13510">
    <property type="entry name" value="Fer2_4"/>
    <property type="match status" value="1"/>
</dbReference>
<dbReference type="RefSeq" id="WP_308454473.1">
    <property type="nucleotide sequence ID" value="NZ_JAJEQR010000046.1"/>
</dbReference>
<dbReference type="InterPro" id="IPR001041">
    <property type="entry name" value="2Fe-2S_ferredoxin-type"/>
</dbReference>
<dbReference type="AlphaFoldDB" id="A0AAE3EC55"/>
<dbReference type="Gene3D" id="3.10.20.440">
    <property type="entry name" value="2Fe-2S iron-sulphur cluster binding domain, sarcosine oxidase, alpha subunit, N-terminal domain"/>
    <property type="match status" value="1"/>
</dbReference>
<reference evidence="3" key="1">
    <citation type="submission" date="2021-10" db="EMBL/GenBank/DDBJ databases">
        <title>Anaerobic single-cell dispensing facilitates the cultivation of human gut bacteria.</title>
        <authorList>
            <person name="Afrizal A."/>
        </authorList>
    </citation>
    <scope>NUCLEOTIDE SEQUENCE</scope>
    <source>
        <strain evidence="3">CLA-AA-H215</strain>
    </source>
</reference>
<dbReference type="InterPro" id="IPR036010">
    <property type="entry name" value="2Fe-2S_ferredoxin-like_sf"/>
</dbReference>
<dbReference type="InterPro" id="IPR042204">
    <property type="entry name" value="2Fe-2S-bd_N"/>
</dbReference>
<evidence type="ECO:0000313" key="4">
    <source>
        <dbReference type="Proteomes" id="UP001198182"/>
    </source>
</evidence>
<dbReference type="CDD" id="cd00207">
    <property type="entry name" value="fer2"/>
    <property type="match status" value="1"/>
</dbReference>
<dbReference type="SUPFAM" id="SSF54292">
    <property type="entry name" value="2Fe-2S ferredoxin-like"/>
    <property type="match status" value="1"/>
</dbReference>
<name>A0AAE3EC55_9FIRM</name>
<dbReference type="GO" id="GO:0051537">
    <property type="term" value="F:2 iron, 2 sulfur cluster binding"/>
    <property type="evidence" value="ECO:0007669"/>
    <property type="project" value="InterPro"/>
</dbReference>
<keyword evidence="4" id="KW-1185">Reference proteome</keyword>
<comment type="caution">
    <text evidence="3">The sequence shown here is derived from an EMBL/GenBank/DDBJ whole genome shotgun (WGS) entry which is preliminary data.</text>
</comment>
<protein>
    <submittedName>
        <fullName evidence="3">(2Fe-2S)-binding protein</fullName>
    </submittedName>
</protein>
<organism evidence="3 4">
    <name type="scientific">Hominifimenecus microfluidus</name>
    <dbReference type="NCBI Taxonomy" id="2885348"/>
    <lineage>
        <taxon>Bacteria</taxon>
        <taxon>Bacillati</taxon>
        <taxon>Bacillota</taxon>
        <taxon>Clostridia</taxon>
        <taxon>Lachnospirales</taxon>
        <taxon>Lachnospiraceae</taxon>
        <taxon>Hominifimenecus</taxon>
    </lineage>
</organism>
<dbReference type="PROSITE" id="PS51085">
    <property type="entry name" value="2FE2S_FER_2"/>
    <property type="match status" value="1"/>
</dbReference>
<dbReference type="Proteomes" id="UP001198182">
    <property type="component" value="Unassembled WGS sequence"/>
</dbReference>
<evidence type="ECO:0000256" key="1">
    <source>
        <dbReference type="ARBA" id="ARBA00023002"/>
    </source>
</evidence>